<sequence>MKNIQTIFVSTKKQHGSALILVVILLFVSSILVASAAMMTQANTAMTSLQEQGIRSYYIARSGAELAYEVIYSNNDLYTQFRTNDQLLSESITFTEGGIVTGNADVVIESYDGDNGKTLQISSTGIAAGTDHSKTAVLIIDNMEKEGDFWWAQ</sequence>
<gene>
    <name evidence="1" type="ORF">SAMN06296020_103282</name>
</gene>
<comment type="caution">
    <text evidence="1">The sequence shown here is derived from an EMBL/GenBank/DDBJ whole genome shotgun (WGS) entry which is preliminary data.</text>
</comment>
<keyword evidence="2" id="KW-1185">Reference proteome</keyword>
<evidence type="ECO:0000313" key="2">
    <source>
        <dbReference type="Proteomes" id="UP001158066"/>
    </source>
</evidence>
<accession>A0AA46AID7</accession>
<dbReference type="EMBL" id="FXUF01000003">
    <property type="protein sequence ID" value="SMP48795.1"/>
    <property type="molecule type" value="Genomic_DNA"/>
</dbReference>
<reference evidence="1" key="1">
    <citation type="submission" date="2017-05" db="EMBL/GenBank/DDBJ databases">
        <authorList>
            <person name="Varghese N."/>
            <person name="Submissions S."/>
        </authorList>
    </citation>
    <scope>NUCLEOTIDE SEQUENCE</scope>
    <source>
        <strain evidence="1">Su22</strain>
    </source>
</reference>
<protein>
    <recommendedName>
        <fullName evidence="3">Type 4 fimbrial biogenesis protein PilX N-terminal domain-containing protein</fullName>
    </recommendedName>
</protein>
<evidence type="ECO:0000313" key="1">
    <source>
        <dbReference type="EMBL" id="SMP48795.1"/>
    </source>
</evidence>
<proteinExistence type="predicted"/>
<dbReference type="AlphaFoldDB" id="A0AA46AID7"/>
<evidence type="ECO:0008006" key="3">
    <source>
        <dbReference type="Google" id="ProtNLM"/>
    </source>
</evidence>
<dbReference type="Proteomes" id="UP001158066">
    <property type="component" value="Unassembled WGS sequence"/>
</dbReference>
<dbReference type="RefSeq" id="WP_283408545.1">
    <property type="nucleotide sequence ID" value="NZ_FXUF01000003.1"/>
</dbReference>
<organism evidence="1 2">
    <name type="scientific">Anoxynatronum buryatiense</name>
    <dbReference type="NCBI Taxonomy" id="489973"/>
    <lineage>
        <taxon>Bacteria</taxon>
        <taxon>Bacillati</taxon>
        <taxon>Bacillota</taxon>
        <taxon>Clostridia</taxon>
        <taxon>Eubacteriales</taxon>
        <taxon>Clostridiaceae</taxon>
        <taxon>Anoxynatronum</taxon>
    </lineage>
</organism>
<name>A0AA46AID7_9CLOT</name>